<protein>
    <recommendedName>
        <fullName evidence="2">PH domain-containing protein</fullName>
    </recommendedName>
</protein>
<dbReference type="RefSeq" id="XP_018292443.1">
    <property type="nucleotide sequence ID" value="XM_018435730.1"/>
</dbReference>
<gene>
    <name evidence="3" type="ORF">PHYBLDRAFT_167816</name>
</gene>
<keyword evidence="4" id="KW-1185">Reference proteome</keyword>
<feature type="region of interest" description="Disordered" evidence="1">
    <location>
        <begin position="108"/>
        <end position="139"/>
    </location>
</feature>
<dbReference type="PANTHER" id="PTHR37283:SF1">
    <property type="entry name" value="PH DOMAIN-CONTAINING PROTEIN YHR131C"/>
    <property type="match status" value="1"/>
</dbReference>
<evidence type="ECO:0000313" key="3">
    <source>
        <dbReference type="EMBL" id="OAD74403.1"/>
    </source>
</evidence>
<feature type="region of interest" description="Disordered" evidence="1">
    <location>
        <begin position="347"/>
        <end position="370"/>
    </location>
</feature>
<dbReference type="SMART" id="SM00233">
    <property type="entry name" value="PH"/>
    <property type="match status" value="1"/>
</dbReference>
<evidence type="ECO:0000256" key="1">
    <source>
        <dbReference type="SAM" id="MobiDB-lite"/>
    </source>
</evidence>
<dbReference type="InterPro" id="IPR011993">
    <property type="entry name" value="PH-like_dom_sf"/>
</dbReference>
<dbReference type="PROSITE" id="PS50003">
    <property type="entry name" value="PH_DOMAIN"/>
    <property type="match status" value="1"/>
</dbReference>
<evidence type="ECO:0000313" key="4">
    <source>
        <dbReference type="Proteomes" id="UP000077315"/>
    </source>
</evidence>
<feature type="compositionally biased region" description="Low complexity" evidence="1">
    <location>
        <begin position="117"/>
        <end position="139"/>
    </location>
</feature>
<dbReference type="SUPFAM" id="SSF50729">
    <property type="entry name" value="PH domain-like"/>
    <property type="match status" value="1"/>
</dbReference>
<dbReference type="Gene3D" id="2.30.29.30">
    <property type="entry name" value="Pleckstrin-homology domain (PH domain)/Phosphotyrosine-binding domain (PTB)"/>
    <property type="match status" value="1"/>
</dbReference>
<dbReference type="OrthoDB" id="5865767at2759"/>
<dbReference type="PANTHER" id="PTHR37283">
    <property type="entry name" value="PH DOMAIN-CONTAINING PROTEIN YHR131C"/>
    <property type="match status" value="1"/>
</dbReference>
<organism evidence="3 4">
    <name type="scientific">Phycomyces blakesleeanus (strain ATCC 8743b / DSM 1359 / FGSC 10004 / NBRC 33097 / NRRL 1555)</name>
    <dbReference type="NCBI Taxonomy" id="763407"/>
    <lineage>
        <taxon>Eukaryota</taxon>
        <taxon>Fungi</taxon>
        <taxon>Fungi incertae sedis</taxon>
        <taxon>Mucoromycota</taxon>
        <taxon>Mucoromycotina</taxon>
        <taxon>Mucoromycetes</taxon>
        <taxon>Mucorales</taxon>
        <taxon>Phycomycetaceae</taxon>
        <taxon>Phycomyces</taxon>
    </lineage>
</organism>
<dbReference type="Proteomes" id="UP000077315">
    <property type="component" value="Unassembled WGS sequence"/>
</dbReference>
<dbReference type="EMBL" id="KV440979">
    <property type="protein sequence ID" value="OAD74403.1"/>
    <property type="molecule type" value="Genomic_DNA"/>
</dbReference>
<dbReference type="InParanoid" id="A0A162UDW8"/>
<dbReference type="GeneID" id="28996636"/>
<dbReference type="STRING" id="763407.A0A162UDW8"/>
<evidence type="ECO:0000259" key="2">
    <source>
        <dbReference type="PROSITE" id="PS50003"/>
    </source>
</evidence>
<dbReference type="InterPro" id="IPR041681">
    <property type="entry name" value="PH_9"/>
</dbReference>
<accession>A0A162UDW8</accession>
<proteinExistence type="predicted"/>
<dbReference type="InterPro" id="IPR001849">
    <property type="entry name" value="PH_domain"/>
</dbReference>
<dbReference type="Pfam" id="PF15410">
    <property type="entry name" value="PH_9"/>
    <property type="match status" value="1"/>
</dbReference>
<dbReference type="AlphaFoldDB" id="A0A162UDW8"/>
<feature type="domain" description="PH" evidence="2">
    <location>
        <begin position="414"/>
        <end position="539"/>
    </location>
</feature>
<sequence>MILKLCVINNLHDEITKVKQNYEDFQYSFLSVAKTDLFYIEFKNIPSVLLSNLSLHHCIPAFETNKINIFRFLNMTDPVEFSSIGINPHDSHKLSLFVKAFQDSRRDAGYTPKSTRRSFSSSTSSQYSASESGSRSSTQSTFLPLENEWLKDNLHETSPFLDAYESQEGKQDLLRAVTELEYMIKDPQTKSPTDTTTNTGPTLTLTPTMLSLKDICSSNKSSSTQLSAISAFSATTMVALPEEETDEANETRECIDDHKQNTRVVQNMQSPSLNTNHSFHLLPLRLPLPLTPPPLYDTNSAEPTFNPALLSPSSCLRLEGPAGIAVPRPRKQLSPSVSPRPVSMPAYLHPNSRIPSTANNASGGGGNRTQYNTLSLPPPPDYLESTLGGWGRNKGLILPREEEGREELPPYICTVYKIGYVSIKFEKDNPDTKSRWRLWRNLYVELWGTALRIYRSEPSDSASGLRLSRLPSLVPWSRYTSVPLLTLSLAGAEATRALDYTKKPNVLRLTVPNGPQLLFKQDTTIEMISWIEHLQASINISLDLEHRPMPKFVTLYVRGSNEPTLAARTIELERAREIRRNAQEEVLI</sequence>
<name>A0A162UDW8_PHYB8</name>
<reference evidence="4" key="1">
    <citation type="submission" date="2015-06" db="EMBL/GenBank/DDBJ databases">
        <title>Expansion of signal transduction pathways in fungi by whole-genome duplication.</title>
        <authorList>
            <consortium name="DOE Joint Genome Institute"/>
            <person name="Corrochano L.M."/>
            <person name="Kuo A."/>
            <person name="Marcet-Houben M."/>
            <person name="Polaino S."/>
            <person name="Salamov A."/>
            <person name="Villalobos J.M."/>
            <person name="Alvarez M.I."/>
            <person name="Avalos J."/>
            <person name="Benito E.P."/>
            <person name="Benoit I."/>
            <person name="Burger G."/>
            <person name="Camino L.P."/>
            <person name="Canovas D."/>
            <person name="Cerda-Olmedo E."/>
            <person name="Cheng J.-F."/>
            <person name="Dominguez A."/>
            <person name="Elias M."/>
            <person name="Eslava A.P."/>
            <person name="Glaser F."/>
            <person name="Grimwood J."/>
            <person name="Gutierrez G."/>
            <person name="Heitman J."/>
            <person name="Henrissat B."/>
            <person name="Iturriaga E.A."/>
            <person name="Lang B.F."/>
            <person name="Lavin J.L."/>
            <person name="Lee S."/>
            <person name="Li W."/>
            <person name="Lindquist E."/>
            <person name="Lopez-Garcia S."/>
            <person name="Luque E.M."/>
            <person name="Marcos A.T."/>
            <person name="Martin J."/>
            <person name="McCluskey K."/>
            <person name="Medina H.R."/>
            <person name="Miralles-Duran A."/>
            <person name="Miyazaki A."/>
            <person name="Munoz-Torres E."/>
            <person name="Oguiza J.A."/>
            <person name="Ohm R."/>
            <person name="Olmedo M."/>
            <person name="Orejas M."/>
            <person name="Ortiz-Castellanos L."/>
            <person name="Pisabarro A.G."/>
            <person name="Rodriguez-Romero J."/>
            <person name="Ruiz-Herrera J."/>
            <person name="Ruiz-Vazquez R."/>
            <person name="Sanz C."/>
            <person name="Schackwitz W."/>
            <person name="Schmutz J."/>
            <person name="Shahriari M."/>
            <person name="Shelest E."/>
            <person name="Silva-Franco F."/>
            <person name="Soanes D."/>
            <person name="Syed K."/>
            <person name="Tagua V.G."/>
            <person name="Talbot N.J."/>
            <person name="Thon M."/>
            <person name="De vries R.P."/>
            <person name="Wiebenga A."/>
            <person name="Yadav J.S."/>
            <person name="Braun E.L."/>
            <person name="Baker S."/>
            <person name="Garre V."/>
            <person name="Horwitz B."/>
            <person name="Torres-Martinez S."/>
            <person name="Idnurm A."/>
            <person name="Herrera-Estrella A."/>
            <person name="Gabaldon T."/>
            <person name="Grigoriev I.V."/>
        </authorList>
    </citation>
    <scope>NUCLEOTIDE SEQUENCE [LARGE SCALE GENOMIC DNA]</scope>
    <source>
        <strain evidence="4">NRRL 1555(-)</strain>
    </source>
</reference>
<dbReference type="VEuPathDB" id="FungiDB:PHYBLDRAFT_167816"/>